<keyword evidence="2" id="KW-0472">Membrane</keyword>
<sequence>MDLSNLPKPVWYILTGILLLTVGYGAATHVPGLNDSDKEKSENNASTTSNSSSVKVSVFDEATQVPIVGAKIIMESEGGSDTDTTDNLGAFRVQIPATDYVKVHIHKKGCEPYKQDLNLKSNPDSTSVESCNKTLQSLRFTQVKSIVY</sequence>
<keyword evidence="2" id="KW-0812">Transmembrane</keyword>
<proteinExistence type="predicted"/>
<organism evidence="3 4">
    <name type="scientific">Aphanizomenon flos-aquae FACHB-1249</name>
    <dbReference type="NCBI Taxonomy" id="2692889"/>
    <lineage>
        <taxon>Bacteria</taxon>
        <taxon>Bacillati</taxon>
        <taxon>Cyanobacteriota</taxon>
        <taxon>Cyanophyceae</taxon>
        <taxon>Nostocales</taxon>
        <taxon>Aphanizomenonaceae</taxon>
        <taxon>Aphanizomenon</taxon>
    </lineage>
</organism>
<name>A0ABR8IVH3_APHFL</name>
<evidence type="ECO:0000313" key="4">
    <source>
        <dbReference type="Proteomes" id="UP000660270"/>
    </source>
</evidence>
<dbReference type="RefSeq" id="WP_190589077.1">
    <property type="nucleotide sequence ID" value="NZ_JACJTM010000028.1"/>
</dbReference>
<keyword evidence="4" id="KW-1185">Reference proteome</keyword>
<comment type="caution">
    <text evidence="3">The sequence shown here is derived from an EMBL/GenBank/DDBJ whole genome shotgun (WGS) entry which is preliminary data.</text>
</comment>
<evidence type="ECO:0008006" key="5">
    <source>
        <dbReference type="Google" id="ProtNLM"/>
    </source>
</evidence>
<evidence type="ECO:0000313" key="3">
    <source>
        <dbReference type="EMBL" id="MBD2686198.1"/>
    </source>
</evidence>
<dbReference type="SUPFAM" id="SSF49464">
    <property type="entry name" value="Carboxypeptidase regulatory domain-like"/>
    <property type="match status" value="1"/>
</dbReference>
<dbReference type="EMBL" id="JACJTM010000028">
    <property type="protein sequence ID" value="MBD2686198.1"/>
    <property type="molecule type" value="Genomic_DNA"/>
</dbReference>
<dbReference type="InterPro" id="IPR008969">
    <property type="entry name" value="CarboxyPept-like_regulatory"/>
</dbReference>
<gene>
    <name evidence="3" type="ORF">H6G43_13430</name>
</gene>
<feature type="compositionally biased region" description="Low complexity" evidence="1">
    <location>
        <begin position="43"/>
        <end position="53"/>
    </location>
</feature>
<evidence type="ECO:0000256" key="1">
    <source>
        <dbReference type="SAM" id="MobiDB-lite"/>
    </source>
</evidence>
<evidence type="ECO:0000256" key="2">
    <source>
        <dbReference type="SAM" id="Phobius"/>
    </source>
</evidence>
<keyword evidence="2" id="KW-1133">Transmembrane helix</keyword>
<accession>A0ABR8IVH3</accession>
<feature type="region of interest" description="Disordered" evidence="1">
    <location>
        <begin position="31"/>
        <end position="53"/>
    </location>
</feature>
<feature type="transmembrane region" description="Helical" evidence="2">
    <location>
        <begin position="12"/>
        <end position="30"/>
    </location>
</feature>
<reference evidence="3 4" key="1">
    <citation type="journal article" date="2020" name="ISME J.">
        <title>Comparative genomics reveals insights into cyanobacterial evolution and habitat adaptation.</title>
        <authorList>
            <person name="Chen M.Y."/>
            <person name="Teng W.K."/>
            <person name="Zhao L."/>
            <person name="Hu C.X."/>
            <person name="Zhou Y.K."/>
            <person name="Han B.P."/>
            <person name="Song L.R."/>
            <person name="Shu W.S."/>
        </authorList>
    </citation>
    <scope>NUCLEOTIDE SEQUENCE [LARGE SCALE GENOMIC DNA]</scope>
    <source>
        <strain evidence="3 4">FACHB-1249</strain>
    </source>
</reference>
<protein>
    <recommendedName>
        <fullName evidence="5">Carboxypeptidase regulatory-like domain-containing protein</fullName>
    </recommendedName>
</protein>
<dbReference type="Proteomes" id="UP000660270">
    <property type="component" value="Unassembled WGS sequence"/>
</dbReference>
<dbReference type="Gene3D" id="2.60.40.1120">
    <property type="entry name" value="Carboxypeptidase-like, regulatory domain"/>
    <property type="match status" value="1"/>
</dbReference>